<dbReference type="Gene3D" id="3.40.960.10">
    <property type="entry name" value="VSR Endonuclease"/>
    <property type="match status" value="1"/>
</dbReference>
<dbReference type="EMBL" id="LAZR01003727">
    <property type="protein sequence ID" value="KKN15297.1"/>
    <property type="molecule type" value="Genomic_DNA"/>
</dbReference>
<protein>
    <recommendedName>
        <fullName evidence="2">DUF559 domain-containing protein</fullName>
    </recommendedName>
</protein>
<comment type="caution">
    <text evidence="1">The sequence shown here is derived from an EMBL/GenBank/DDBJ whole genome shotgun (WGS) entry which is preliminary data.</text>
</comment>
<evidence type="ECO:0000313" key="1">
    <source>
        <dbReference type="EMBL" id="KKN15297.1"/>
    </source>
</evidence>
<dbReference type="AlphaFoldDB" id="A0A0F9NTE8"/>
<accession>A0A0F9NTE8</accession>
<evidence type="ECO:0008006" key="2">
    <source>
        <dbReference type="Google" id="ProtNLM"/>
    </source>
</evidence>
<gene>
    <name evidence="1" type="ORF">LCGC14_0987560</name>
</gene>
<organism evidence="1">
    <name type="scientific">marine sediment metagenome</name>
    <dbReference type="NCBI Taxonomy" id="412755"/>
    <lineage>
        <taxon>unclassified sequences</taxon>
        <taxon>metagenomes</taxon>
        <taxon>ecological metagenomes</taxon>
    </lineage>
</organism>
<reference evidence="1" key="1">
    <citation type="journal article" date="2015" name="Nature">
        <title>Complex archaea that bridge the gap between prokaryotes and eukaryotes.</title>
        <authorList>
            <person name="Spang A."/>
            <person name="Saw J.H."/>
            <person name="Jorgensen S.L."/>
            <person name="Zaremba-Niedzwiedzka K."/>
            <person name="Martijn J."/>
            <person name="Lind A.E."/>
            <person name="van Eijk R."/>
            <person name="Schleper C."/>
            <person name="Guy L."/>
            <person name="Ettema T.J."/>
        </authorList>
    </citation>
    <scope>NUCLEOTIDE SEQUENCE</scope>
</reference>
<proteinExistence type="predicted"/>
<sequence length="120" mass="14165">MISQLAKSVRESLSQALPNTLIKDEEYINYKGNRLFFDFYLPSLNIYVEVQGIQHSKFNKHFHNSAASFRAQKKRDRLKQEWCDLHDYTLVTVNYDEIPIGTVDLLNRIEEAQNGRQNTW</sequence>
<name>A0A0F9NTE8_9ZZZZ</name>